<keyword evidence="6" id="KW-1185">Reference proteome</keyword>
<sequence>MATSHSSPTVSPFRIEIPEESLADLRSRLRSARFPQPLPGDDWDTGVPVAYLRRLVEAWEGFDWRAFEARLNRLPHHTTDIDGQTIHFVHVRSAVPGALPLLLTHGWPGSFLEFVDLIGPLTDPEAHGGTAADAFDVVIPSLPGFVFSTPLHGTGWTFTRIASAWITLMDRLGYRRFAVQGGDLGAAIAPQVGRLAADRVIGVHVNGALGDFAGEMDEEALASLTPLEQDRMRRIGEFMRSGFGYIAVQSTRPGLIGVMAADSPVAQLAWIVDKLRAWTHPLDALPEEVLGWDFVLGNASLYWFTACAGAAAYVGYAQREEPEATSRNSGVPTGAVQFAHDIGIRRFAERSNTIVRWTDVEGRGGHFAALEEPELFLDDLQAFFRPLRGVHSA</sequence>
<dbReference type="Pfam" id="PF06441">
    <property type="entry name" value="EHN"/>
    <property type="match status" value="1"/>
</dbReference>
<dbReference type="RefSeq" id="WP_248592322.1">
    <property type="nucleotide sequence ID" value="NZ_BAABEB010000010.1"/>
</dbReference>
<dbReference type="PIRSF" id="PIRSF001112">
    <property type="entry name" value="Epoxide_hydrolase"/>
    <property type="match status" value="1"/>
</dbReference>
<reference evidence="5 6" key="1">
    <citation type="submission" date="2020-04" db="EMBL/GenBank/DDBJ databases">
        <title>Thermobifida alba genome sequencing and assembly.</title>
        <authorList>
            <person name="Luzics S."/>
            <person name="Horvath B."/>
            <person name="Nagy I."/>
            <person name="Toth A."/>
            <person name="Nagy I."/>
            <person name="Kukolya J."/>
        </authorList>
    </citation>
    <scope>NUCLEOTIDE SEQUENCE [LARGE SCALE GENOMIC DNA]</scope>
    <source>
        <strain evidence="5 6">DSM 43795</strain>
    </source>
</reference>
<protein>
    <submittedName>
        <fullName evidence="5">Epoxide hydrolase</fullName>
    </submittedName>
</protein>
<dbReference type="InterPro" id="IPR016292">
    <property type="entry name" value="Epoxide_hydrolase"/>
</dbReference>
<dbReference type="GO" id="GO:0016787">
    <property type="term" value="F:hydrolase activity"/>
    <property type="evidence" value="ECO:0007669"/>
    <property type="project" value="UniProtKB-KW"/>
</dbReference>
<dbReference type="EMBL" id="CP051627">
    <property type="protein sequence ID" value="UPT20077.1"/>
    <property type="molecule type" value="Genomic_DNA"/>
</dbReference>
<evidence type="ECO:0000256" key="2">
    <source>
        <dbReference type="ARBA" id="ARBA00022797"/>
    </source>
</evidence>
<dbReference type="PANTHER" id="PTHR21661:SF35">
    <property type="entry name" value="EPOXIDE HYDROLASE"/>
    <property type="match status" value="1"/>
</dbReference>
<evidence type="ECO:0000313" key="5">
    <source>
        <dbReference type="EMBL" id="UPT20077.1"/>
    </source>
</evidence>
<dbReference type="SUPFAM" id="SSF53474">
    <property type="entry name" value="alpha/beta-Hydrolases"/>
    <property type="match status" value="1"/>
</dbReference>
<proteinExistence type="inferred from homology"/>
<dbReference type="Proteomes" id="UP000832041">
    <property type="component" value="Chromosome"/>
</dbReference>
<evidence type="ECO:0000259" key="4">
    <source>
        <dbReference type="Pfam" id="PF06441"/>
    </source>
</evidence>
<keyword evidence="2" id="KW-0058">Aromatic hydrocarbons catabolism</keyword>
<organism evidence="5 6">
    <name type="scientific">Thermobifida alba</name>
    <name type="common">Thermomonospora alba</name>
    <dbReference type="NCBI Taxonomy" id="53522"/>
    <lineage>
        <taxon>Bacteria</taxon>
        <taxon>Bacillati</taxon>
        <taxon>Actinomycetota</taxon>
        <taxon>Actinomycetes</taxon>
        <taxon>Streptosporangiales</taxon>
        <taxon>Nocardiopsidaceae</taxon>
        <taxon>Thermobifida</taxon>
    </lineage>
</organism>
<gene>
    <name evidence="5" type="ORF">FOF52_03075</name>
</gene>
<accession>A0ABY4KXB5</accession>
<evidence type="ECO:0000256" key="3">
    <source>
        <dbReference type="ARBA" id="ARBA00022801"/>
    </source>
</evidence>
<dbReference type="InterPro" id="IPR000639">
    <property type="entry name" value="Epox_hydrolase-like"/>
</dbReference>
<dbReference type="PRINTS" id="PR00412">
    <property type="entry name" value="EPOXHYDRLASE"/>
</dbReference>
<keyword evidence="3 5" id="KW-0378">Hydrolase</keyword>
<evidence type="ECO:0000256" key="1">
    <source>
        <dbReference type="ARBA" id="ARBA00010088"/>
    </source>
</evidence>
<name>A0ABY4KXB5_THEAE</name>
<evidence type="ECO:0000313" key="6">
    <source>
        <dbReference type="Proteomes" id="UP000832041"/>
    </source>
</evidence>
<dbReference type="InterPro" id="IPR010497">
    <property type="entry name" value="Epoxide_hydro_N"/>
</dbReference>
<dbReference type="Gene3D" id="3.40.50.1820">
    <property type="entry name" value="alpha/beta hydrolase"/>
    <property type="match status" value="1"/>
</dbReference>
<feature type="domain" description="Epoxide hydrolase N-terminal" evidence="4">
    <location>
        <begin position="11"/>
        <end position="114"/>
    </location>
</feature>
<comment type="similarity">
    <text evidence="1">Belongs to the peptidase S33 family.</text>
</comment>
<dbReference type="InterPro" id="IPR029058">
    <property type="entry name" value="AB_hydrolase_fold"/>
</dbReference>
<dbReference type="PANTHER" id="PTHR21661">
    <property type="entry name" value="EPOXIDE HYDROLASE 1-RELATED"/>
    <property type="match status" value="1"/>
</dbReference>